<reference evidence="2 3" key="1">
    <citation type="journal article" date="2019" name="Environ. Microbiol.">
        <title>At the nexus of three kingdoms: the genome of the mycorrhizal fungus Gigaspora margarita provides insights into plant, endobacterial and fungal interactions.</title>
        <authorList>
            <person name="Venice F."/>
            <person name="Ghignone S."/>
            <person name="Salvioli di Fossalunga A."/>
            <person name="Amselem J."/>
            <person name="Novero M."/>
            <person name="Xianan X."/>
            <person name="Sedzielewska Toro K."/>
            <person name="Morin E."/>
            <person name="Lipzen A."/>
            <person name="Grigoriev I.V."/>
            <person name="Henrissat B."/>
            <person name="Martin F.M."/>
            <person name="Bonfante P."/>
        </authorList>
    </citation>
    <scope>NUCLEOTIDE SEQUENCE [LARGE SCALE GENOMIC DNA]</scope>
    <source>
        <strain evidence="2 3">BEG34</strain>
    </source>
</reference>
<dbReference type="AlphaFoldDB" id="A0A8H3XC59"/>
<dbReference type="EMBL" id="WTPW01001414">
    <property type="protein sequence ID" value="KAF0436984.1"/>
    <property type="molecule type" value="Genomic_DNA"/>
</dbReference>
<keyword evidence="3" id="KW-1185">Reference proteome</keyword>
<organism evidence="2 3">
    <name type="scientific">Gigaspora margarita</name>
    <dbReference type="NCBI Taxonomy" id="4874"/>
    <lineage>
        <taxon>Eukaryota</taxon>
        <taxon>Fungi</taxon>
        <taxon>Fungi incertae sedis</taxon>
        <taxon>Mucoromycota</taxon>
        <taxon>Glomeromycotina</taxon>
        <taxon>Glomeromycetes</taxon>
        <taxon>Diversisporales</taxon>
        <taxon>Gigasporaceae</taxon>
        <taxon>Gigaspora</taxon>
    </lineage>
</organism>
<feature type="compositionally biased region" description="Basic and acidic residues" evidence="1">
    <location>
        <begin position="14"/>
        <end position="23"/>
    </location>
</feature>
<sequence>MFAQKLAGSKKSKTNKEKAREEPIVEIVEQETIERNKAASSKEPAQTLEVSKRTISKILENQSEILYQIG</sequence>
<protein>
    <submittedName>
        <fullName evidence="2">Uncharacterized protein</fullName>
    </submittedName>
</protein>
<gene>
    <name evidence="2" type="ORF">F8M41_004546</name>
</gene>
<comment type="caution">
    <text evidence="2">The sequence shown here is derived from an EMBL/GenBank/DDBJ whole genome shotgun (WGS) entry which is preliminary data.</text>
</comment>
<accession>A0A8H3XC59</accession>
<name>A0A8H3XC59_GIGMA</name>
<evidence type="ECO:0000313" key="3">
    <source>
        <dbReference type="Proteomes" id="UP000439903"/>
    </source>
</evidence>
<evidence type="ECO:0000313" key="2">
    <source>
        <dbReference type="EMBL" id="KAF0436984.1"/>
    </source>
</evidence>
<dbReference type="Proteomes" id="UP000439903">
    <property type="component" value="Unassembled WGS sequence"/>
</dbReference>
<evidence type="ECO:0000256" key="1">
    <source>
        <dbReference type="SAM" id="MobiDB-lite"/>
    </source>
</evidence>
<proteinExistence type="predicted"/>
<feature type="region of interest" description="Disordered" evidence="1">
    <location>
        <begin position="1"/>
        <end position="23"/>
    </location>
</feature>